<evidence type="ECO:0000256" key="4">
    <source>
        <dbReference type="ARBA" id="ARBA00022833"/>
    </source>
</evidence>
<gene>
    <name evidence="6" type="ORF">OE88DRAFT_1736616</name>
</gene>
<evidence type="ECO:0000256" key="3">
    <source>
        <dbReference type="ARBA" id="ARBA00022771"/>
    </source>
</evidence>
<keyword evidence="1" id="KW-0479">Metal-binding</keyword>
<dbReference type="EMBL" id="ML213515">
    <property type="protein sequence ID" value="TFK49612.1"/>
    <property type="molecule type" value="Genomic_DNA"/>
</dbReference>
<keyword evidence="7" id="KW-1185">Reference proteome</keyword>
<evidence type="ECO:0000256" key="1">
    <source>
        <dbReference type="ARBA" id="ARBA00022723"/>
    </source>
</evidence>
<dbReference type="AlphaFoldDB" id="A0A5C3MXJ9"/>
<dbReference type="OrthoDB" id="3269380at2759"/>
<keyword evidence="4" id="KW-0862">Zinc</keyword>
<evidence type="ECO:0000313" key="7">
    <source>
        <dbReference type="Proteomes" id="UP000305948"/>
    </source>
</evidence>
<dbReference type="STRING" id="5364.A0A5C3MXJ9"/>
<evidence type="ECO:0000313" key="6">
    <source>
        <dbReference type="EMBL" id="TFK49612.1"/>
    </source>
</evidence>
<proteinExistence type="predicted"/>
<evidence type="ECO:0000256" key="5">
    <source>
        <dbReference type="SAM" id="MobiDB-lite"/>
    </source>
</evidence>
<dbReference type="GO" id="GO:0005634">
    <property type="term" value="C:nucleus"/>
    <property type="evidence" value="ECO:0007669"/>
    <property type="project" value="TreeGrafter"/>
</dbReference>
<feature type="region of interest" description="Disordered" evidence="5">
    <location>
        <begin position="303"/>
        <end position="343"/>
    </location>
</feature>
<protein>
    <recommendedName>
        <fullName evidence="8">C2H2-type domain-containing protein</fullName>
    </recommendedName>
</protein>
<reference evidence="6 7" key="1">
    <citation type="journal article" date="2019" name="Nat. Ecol. Evol.">
        <title>Megaphylogeny resolves global patterns of mushroom evolution.</title>
        <authorList>
            <person name="Varga T."/>
            <person name="Krizsan K."/>
            <person name="Foldi C."/>
            <person name="Dima B."/>
            <person name="Sanchez-Garcia M."/>
            <person name="Sanchez-Ramirez S."/>
            <person name="Szollosi G.J."/>
            <person name="Szarkandi J.G."/>
            <person name="Papp V."/>
            <person name="Albert L."/>
            <person name="Andreopoulos W."/>
            <person name="Angelini C."/>
            <person name="Antonin V."/>
            <person name="Barry K.W."/>
            <person name="Bougher N.L."/>
            <person name="Buchanan P."/>
            <person name="Buyck B."/>
            <person name="Bense V."/>
            <person name="Catcheside P."/>
            <person name="Chovatia M."/>
            <person name="Cooper J."/>
            <person name="Damon W."/>
            <person name="Desjardin D."/>
            <person name="Finy P."/>
            <person name="Geml J."/>
            <person name="Haridas S."/>
            <person name="Hughes K."/>
            <person name="Justo A."/>
            <person name="Karasinski D."/>
            <person name="Kautmanova I."/>
            <person name="Kiss B."/>
            <person name="Kocsube S."/>
            <person name="Kotiranta H."/>
            <person name="LaButti K.M."/>
            <person name="Lechner B.E."/>
            <person name="Liimatainen K."/>
            <person name="Lipzen A."/>
            <person name="Lukacs Z."/>
            <person name="Mihaltcheva S."/>
            <person name="Morgado L.N."/>
            <person name="Niskanen T."/>
            <person name="Noordeloos M.E."/>
            <person name="Ohm R.A."/>
            <person name="Ortiz-Santana B."/>
            <person name="Ovrebo C."/>
            <person name="Racz N."/>
            <person name="Riley R."/>
            <person name="Savchenko A."/>
            <person name="Shiryaev A."/>
            <person name="Soop K."/>
            <person name="Spirin V."/>
            <person name="Szebenyi C."/>
            <person name="Tomsovsky M."/>
            <person name="Tulloss R.E."/>
            <person name="Uehling J."/>
            <person name="Grigoriev I.V."/>
            <person name="Vagvolgyi C."/>
            <person name="Papp T."/>
            <person name="Martin F.M."/>
            <person name="Miettinen O."/>
            <person name="Hibbett D.S."/>
            <person name="Nagy L.G."/>
        </authorList>
    </citation>
    <scope>NUCLEOTIDE SEQUENCE [LARGE SCALE GENOMIC DNA]</scope>
    <source>
        <strain evidence="6 7">OMC1185</strain>
    </source>
</reference>
<keyword evidence="2" id="KW-0677">Repeat</keyword>
<evidence type="ECO:0008006" key="8">
    <source>
        <dbReference type="Google" id="ProtNLM"/>
    </source>
</evidence>
<dbReference type="PANTHER" id="PTHR23057">
    <property type="entry name" value="JUXTAPOSED WITH ANOTHER ZINC FINGER PROTEIN 1"/>
    <property type="match status" value="1"/>
</dbReference>
<name>A0A5C3MXJ9_9AGAM</name>
<keyword evidence="3" id="KW-0863">Zinc-finger</keyword>
<evidence type="ECO:0000256" key="2">
    <source>
        <dbReference type="ARBA" id="ARBA00022737"/>
    </source>
</evidence>
<dbReference type="InterPro" id="IPR051580">
    <property type="entry name" value="ZnF-Chromatin_assoc"/>
</dbReference>
<dbReference type="PANTHER" id="PTHR23057:SF0">
    <property type="entry name" value="JUXTAPOSED WITH ANOTHER ZINC FINGER PROTEIN 1"/>
    <property type="match status" value="1"/>
</dbReference>
<organism evidence="6 7">
    <name type="scientific">Heliocybe sulcata</name>
    <dbReference type="NCBI Taxonomy" id="5364"/>
    <lineage>
        <taxon>Eukaryota</taxon>
        <taxon>Fungi</taxon>
        <taxon>Dikarya</taxon>
        <taxon>Basidiomycota</taxon>
        <taxon>Agaricomycotina</taxon>
        <taxon>Agaricomycetes</taxon>
        <taxon>Gloeophyllales</taxon>
        <taxon>Gloeophyllaceae</taxon>
        <taxon>Heliocybe</taxon>
    </lineage>
</organism>
<dbReference type="Proteomes" id="UP000305948">
    <property type="component" value="Unassembled WGS sequence"/>
</dbReference>
<accession>A0A5C3MXJ9</accession>
<sequence length="379" mass="41325">MEDAYPPPNAVCELPERAWQPRLEHHPPPGTPSPGLDCWSRRATMTSAEVIPPPAPIILPPTHRAPTAMTVTARAYNIEQDAQPDAWADPTDFALDAVPQPLHPISPTSTLSPISSAPHTPAPLDAFERDFCTNFTCCGLSLSDLHELVDHFEESHVLLVSPSPPSRPSSPRYHPYMKPHVVSYPNPSPYPHSEPQSQSHLSTLPLHAPRPTRPFLAITHSYPRPASPLLGHPNPEYHQDCGCGPDPCAILQHQYQDHASSWSWSPRSEYADLAPWMSPGQGEAGAMGMEEMALPPGAFTVPPAHPSFNDRPVGTGTGNGNGNGKSRSGTGKVERRRERAKRERGFRCPKLGCTKSYLNPNGLKYHLEKGTCVFGPVVG</sequence>
<dbReference type="GO" id="GO:0008270">
    <property type="term" value="F:zinc ion binding"/>
    <property type="evidence" value="ECO:0007669"/>
    <property type="project" value="UniProtKB-KW"/>
</dbReference>
<feature type="compositionally biased region" description="Basic and acidic residues" evidence="5">
    <location>
        <begin position="332"/>
        <end position="343"/>
    </location>
</feature>
<feature type="region of interest" description="Disordered" evidence="5">
    <location>
        <begin position="184"/>
        <end position="206"/>
    </location>
</feature>